<dbReference type="InterPro" id="IPR001789">
    <property type="entry name" value="Sig_transdc_resp-reg_receiver"/>
</dbReference>
<keyword evidence="7" id="KW-1185">Reference proteome</keyword>
<dbReference type="InterPro" id="IPR036061">
    <property type="entry name" value="CheW-like_dom_sf"/>
</dbReference>
<evidence type="ECO:0000256" key="1">
    <source>
        <dbReference type="ARBA" id="ARBA00000085"/>
    </source>
</evidence>
<dbReference type="Gene3D" id="3.30.565.10">
    <property type="entry name" value="Histidine kinase-like ATPase, C-terminal domain"/>
    <property type="match status" value="1"/>
</dbReference>
<feature type="domain" description="CheW-like" evidence="5">
    <location>
        <begin position="200"/>
        <end position="328"/>
    </location>
</feature>
<dbReference type="SUPFAM" id="SSF52172">
    <property type="entry name" value="CheY-like"/>
    <property type="match status" value="1"/>
</dbReference>
<feature type="domain" description="CheW-like" evidence="5">
    <location>
        <begin position="37"/>
        <end position="179"/>
    </location>
</feature>
<evidence type="ECO:0000256" key="2">
    <source>
        <dbReference type="ARBA" id="ARBA00012438"/>
    </source>
</evidence>
<evidence type="ECO:0000256" key="3">
    <source>
        <dbReference type="PROSITE-ProRule" id="PRU00169"/>
    </source>
</evidence>
<evidence type="ECO:0000259" key="4">
    <source>
        <dbReference type="PROSITE" id="PS50110"/>
    </source>
</evidence>
<dbReference type="Pfam" id="PF01584">
    <property type="entry name" value="CheW"/>
    <property type="match status" value="2"/>
</dbReference>
<feature type="domain" description="Response regulatory" evidence="4">
    <location>
        <begin position="344"/>
        <end position="464"/>
    </location>
</feature>
<dbReference type="InterPro" id="IPR036890">
    <property type="entry name" value="HATPase_C_sf"/>
</dbReference>
<evidence type="ECO:0000259" key="5">
    <source>
        <dbReference type="PROSITE" id="PS50851"/>
    </source>
</evidence>
<dbReference type="InterPro" id="IPR011006">
    <property type="entry name" value="CheY-like_superfamily"/>
</dbReference>
<dbReference type="PROSITE" id="PS50110">
    <property type="entry name" value="RESPONSE_REGULATORY"/>
    <property type="match status" value="1"/>
</dbReference>
<dbReference type="PANTHER" id="PTHR43395:SF1">
    <property type="entry name" value="CHEMOTAXIS PROTEIN CHEA"/>
    <property type="match status" value="1"/>
</dbReference>
<dbReference type="PANTHER" id="PTHR43395">
    <property type="entry name" value="SENSOR HISTIDINE KINASE CHEA"/>
    <property type="match status" value="1"/>
</dbReference>
<feature type="modified residue" description="4-aspartylphosphate" evidence="3">
    <location>
        <position position="394"/>
    </location>
</feature>
<dbReference type="Gene3D" id="2.40.50.180">
    <property type="entry name" value="CheA-289, Domain 4"/>
    <property type="match status" value="1"/>
</dbReference>
<evidence type="ECO:0000313" key="6">
    <source>
        <dbReference type="EMBL" id="WVX66633.1"/>
    </source>
</evidence>
<dbReference type="Proteomes" id="UP001330434">
    <property type="component" value="Chromosome"/>
</dbReference>
<dbReference type="EMBL" id="CP133270">
    <property type="protein sequence ID" value="WVX66633.1"/>
    <property type="molecule type" value="Genomic_DNA"/>
</dbReference>
<reference evidence="6 7" key="1">
    <citation type="journal article" date="2024" name="Environ. Microbiol.">
        <title>Novel evolutionary insights on the interactions of the Holosporales (Alphaproteobacteria) with eukaryotic hosts from comparative genomics.</title>
        <authorList>
            <person name="Giovannini M."/>
            <person name="Petroni G."/>
            <person name="Castelli M."/>
        </authorList>
    </citation>
    <scope>NUCLEOTIDE SEQUENCE [LARGE SCALE GENOMIC DNA]</scope>
    <source>
        <strain evidence="6 7">US_Bl 15I1</strain>
    </source>
</reference>
<sequence>MDVVKTNIEKIGGNIEVKSVTGKGATFTITIPLTLAIVAALIVGVEDQRYAIPQVSILELVRIASDSEHTIEYINNNPVLRLRNRLLQLVFLNELFGIEKTKETEHSNINEDQYVLIVQVGSYYFGIVVSEVFDTQEIVVKPVSPLLQGINVYAGNTILGDGSVVMILDPKGVILRKGEIDLTDRGAEDLNDRKTFAEDLTSLLLFKAGDEAPKAVPLELVVRLEEFDVKDIEHSHHQSIIQYREQLMPLIPFDQYGGIPQEGTVAVLVFSNGEHFAGLIVDQIIDIVEERVELKMQSTTDDVYGTAVISGHATDVIDADHYIRHLFPKWGGAENRKVSASKKSVLLLGDGVFFRNILGTLLRMEGYQTQRADSLAKALRIIEQGHIFDAVIQDFDSTTSFDSDDTGSLKRFLECHPLLLLTEDGNLPQGGRLYGEGLCCGKEDRGMILRAISELIEQTQREAA</sequence>
<comment type="catalytic activity">
    <reaction evidence="1">
        <text>ATP + protein L-histidine = ADP + protein N-phospho-L-histidine.</text>
        <dbReference type="EC" id="2.7.13.3"/>
    </reaction>
</comment>
<protein>
    <recommendedName>
        <fullName evidence="2">histidine kinase</fullName>
        <ecNumber evidence="2">2.7.13.3</ecNumber>
    </recommendedName>
</protein>
<evidence type="ECO:0000313" key="7">
    <source>
        <dbReference type="Proteomes" id="UP001330434"/>
    </source>
</evidence>
<dbReference type="InterPro" id="IPR002545">
    <property type="entry name" value="CheW-lke_dom"/>
</dbReference>
<dbReference type="SUPFAM" id="SSF50341">
    <property type="entry name" value="CheW-like"/>
    <property type="match status" value="2"/>
</dbReference>
<accession>A0ABZ2C3I7</accession>
<dbReference type="SMART" id="SM00260">
    <property type="entry name" value="CheW"/>
    <property type="match status" value="2"/>
</dbReference>
<dbReference type="InterPro" id="IPR051315">
    <property type="entry name" value="Bact_Chemotaxis_CheA"/>
</dbReference>
<dbReference type="EC" id="2.7.13.3" evidence="2"/>
<dbReference type="SUPFAM" id="SSF55874">
    <property type="entry name" value="ATPase domain of HSP90 chaperone/DNA topoisomerase II/histidine kinase"/>
    <property type="match status" value="1"/>
</dbReference>
<organism evidence="6 7">
    <name type="scientific">Candidatus Bealeia paramacronuclearis</name>
    <dbReference type="NCBI Taxonomy" id="1921001"/>
    <lineage>
        <taxon>Bacteria</taxon>
        <taxon>Pseudomonadati</taxon>
        <taxon>Pseudomonadota</taxon>
        <taxon>Alphaproteobacteria</taxon>
        <taxon>Holosporales</taxon>
        <taxon>Holosporaceae</taxon>
        <taxon>Candidatus Bealeia</taxon>
    </lineage>
</organism>
<gene>
    <name evidence="6" type="ORF">Bealeia1_00813</name>
</gene>
<name>A0ABZ2C3I7_9PROT</name>
<dbReference type="PROSITE" id="PS50851">
    <property type="entry name" value="CHEW"/>
    <property type="match status" value="2"/>
</dbReference>
<proteinExistence type="predicted"/>
<dbReference type="Gene3D" id="2.30.30.40">
    <property type="entry name" value="SH3 Domains"/>
    <property type="match status" value="1"/>
</dbReference>
<keyword evidence="3" id="KW-0597">Phosphoprotein</keyword>